<protein>
    <submittedName>
        <fullName evidence="1">Uncharacterized protein</fullName>
    </submittedName>
</protein>
<evidence type="ECO:0000313" key="1">
    <source>
        <dbReference type="EMBL" id="KGE70719.1"/>
    </source>
</evidence>
<dbReference type="EMBL" id="JNUP01000072">
    <property type="protein sequence ID" value="KGE70719.1"/>
    <property type="molecule type" value="Genomic_DNA"/>
</dbReference>
<dbReference type="RefSeq" id="WP_037550105.1">
    <property type="nucleotide sequence ID" value="NZ_JNUP01000072.1"/>
</dbReference>
<dbReference type="Proteomes" id="UP000029692">
    <property type="component" value="Unassembled WGS sequence"/>
</dbReference>
<sequence length="353" mass="39798">MGVRRIIPVLGVIVLLMAPGLGGAQATDGLQDDQQLGQRFSGLLRTIDDLLVTSQPGEGDEVRKMYQQVRPALRSRDILILFSRDQLEGIDKLSSVYFSYHENQAYLVINPSLFDLSDRYPSLALSLVVEALVHARNYLELGEQFQTSYSQPVERYLYSMDALYIQTLFISRYLAGGYSLSGYEEYLVQALEVDKLASASLFLRGVDQDIVYSLIEHNSLVRDNEITLAEYLTKIGDLLTRLQKNFQDSQAAYQELKADAESQVPDAGDDLAFAARQRYITTVSTGTFLKYGVGVINQLLVSLQDRITAQETLGQAVDAINHQASVLYQEFSREQRDVSPYRRYFINDLIDLD</sequence>
<accession>A0A098QSI0</accession>
<evidence type="ECO:0000313" key="2">
    <source>
        <dbReference type="Proteomes" id="UP000029692"/>
    </source>
</evidence>
<organism evidence="1 2">
    <name type="scientific">Spirochaeta lutea</name>
    <dbReference type="NCBI Taxonomy" id="1480694"/>
    <lineage>
        <taxon>Bacteria</taxon>
        <taxon>Pseudomonadati</taxon>
        <taxon>Spirochaetota</taxon>
        <taxon>Spirochaetia</taxon>
        <taxon>Spirochaetales</taxon>
        <taxon>Spirochaetaceae</taxon>
        <taxon>Spirochaeta</taxon>
    </lineage>
</organism>
<keyword evidence="2" id="KW-1185">Reference proteome</keyword>
<proteinExistence type="predicted"/>
<name>A0A098QSI0_9SPIO</name>
<dbReference type="AlphaFoldDB" id="A0A098QSI0"/>
<comment type="caution">
    <text evidence="1">The sequence shown here is derived from an EMBL/GenBank/DDBJ whole genome shotgun (WGS) entry which is preliminary data.</text>
</comment>
<reference evidence="1 2" key="1">
    <citation type="submission" date="2014-05" db="EMBL/GenBank/DDBJ databases">
        <title>De novo Genome Sequence of Spirocheata sp.</title>
        <authorList>
            <person name="Shivani Y."/>
            <person name="Subhash Y."/>
            <person name="Tushar L."/>
            <person name="Sasikala C."/>
            <person name="Ramana C.V."/>
        </authorList>
    </citation>
    <scope>NUCLEOTIDE SEQUENCE [LARGE SCALE GENOMIC DNA]</scope>
    <source>
        <strain evidence="1 2">JC230</strain>
    </source>
</reference>
<gene>
    <name evidence="1" type="ORF">DC28_14540</name>
</gene>